<organism evidence="2 3">
    <name type="scientific">Sandaracinus amylolyticus</name>
    <dbReference type="NCBI Taxonomy" id="927083"/>
    <lineage>
        <taxon>Bacteria</taxon>
        <taxon>Pseudomonadati</taxon>
        <taxon>Myxococcota</taxon>
        <taxon>Polyangia</taxon>
        <taxon>Polyangiales</taxon>
        <taxon>Sandaracinaceae</taxon>
        <taxon>Sandaracinus</taxon>
    </lineage>
</organism>
<dbReference type="EMBL" id="CP011125">
    <property type="protein sequence ID" value="AKF03995.1"/>
    <property type="molecule type" value="Genomic_DNA"/>
</dbReference>
<protein>
    <submittedName>
        <fullName evidence="2">Uncharacterized protein</fullName>
    </submittedName>
</protein>
<proteinExistence type="predicted"/>
<evidence type="ECO:0000313" key="2">
    <source>
        <dbReference type="EMBL" id="AKF03995.1"/>
    </source>
</evidence>
<evidence type="ECO:0000256" key="1">
    <source>
        <dbReference type="SAM" id="MobiDB-lite"/>
    </source>
</evidence>
<dbReference type="KEGG" id="samy:DB32_001144"/>
<name>A0A0F6YGS1_9BACT</name>
<dbReference type="RefSeq" id="WP_053231395.1">
    <property type="nucleotide sequence ID" value="NZ_CP011125.1"/>
</dbReference>
<feature type="region of interest" description="Disordered" evidence="1">
    <location>
        <begin position="51"/>
        <end position="84"/>
    </location>
</feature>
<reference evidence="2 3" key="1">
    <citation type="submission" date="2015-03" db="EMBL/GenBank/DDBJ databases">
        <title>Genome assembly of Sandaracinus amylolyticus DSM 53668.</title>
        <authorList>
            <person name="Sharma G."/>
            <person name="Subramanian S."/>
        </authorList>
    </citation>
    <scope>NUCLEOTIDE SEQUENCE [LARGE SCALE GENOMIC DNA]</scope>
    <source>
        <strain evidence="2 3">DSM 53668</strain>
    </source>
</reference>
<accession>A0A0F6YGS1</accession>
<gene>
    <name evidence="2" type="ORF">DB32_001144</name>
</gene>
<dbReference type="STRING" id="927083.DB32_001144"/>
<dbReference type="Proteomes" id="UP000034883">
    <property type="component" value="Chromosome"/>
</dbReference>
<evidence type="ECO:0000313" key="3">
    <source>
        <dbReference type="Proteomes" id="UP000034883"/>
    </source>
</evidence>
<sequence>MRHKLKKKTRKRLKRLARTMGRVGGAIAVEMVTEMIATFAERSSELTVRIERHRAERAAAPRPRSENGARERDHGLPRTADDHA</sequence>
<dbReference type="AlphaFoldDB" id="A0A0F6YGS1"/>
<keyword evidence="3" id="KW-1185">Reference proteome</keyword>